<dbReference type="Gene3D" id="1.10.260.40">
    <property type="entry name" value="lambda repressor-like DNA-binding domains"/>
    <property type="match status" value="1"/>
</dbReference>
<accession>A0A5Q3QAQ8</accession>
<dbReference type="PANTHER" id="PTHR46797:SF1">
    <property type="entry name" value="METHYLPHOSPHONATE SYNTHASE"/>
    <property type="match status" value="1"/>
</dbReference>
<evidence type="ECO:0000313" key="3">
    <source>
        <dbReference type="EMBL" id="QGK70284.1"/>
    </source>
</evidence>
<evidence type="ECO:0000256" key="1">
    <source>
        <dbReference type="ARBA" id="ARBA00023125"/>
    </source>
</evidence>
<dbReference type="GO" id="GO:0003700">
    <property type="term" value="F:DNA-binding transcription factor activity"/>
    <property type="evidence" value="ECO:0007669"/>
    <property type="project" value="TreeGrafter"/>
</dbReference>
<protein>
    <submittedName>
        <fullName evidence="3">Helix-turn-helix domain-containing protein</fullName>
    </submittedName>
</protein>
<reference evidence="4" key="1">
    <citation type="submission" date="2019-11" db="EMBL/GenBank/DDBJ databases">
        <title>The complete genome sequence of Saccharopolyspora sp. E2A.</title>
        <authorList>
            <person name="Zhang G."/>
        </authorList>
    </citation>
    <scope>NUCLEOTIDE SEQUENCE [LARGE SCALE GENOMIC DNA]</scope>
    <source>
        <strain evidence="4">E2A</strain>
    </source>
</reference>
<dbReference type="GO" id="GO:0003677">
    <property type="term" value="F:DNA binding"/>
    <property type="evidence" value="ECO:0007669"/>
    <property type="project" value="UniProtKB-KW"/>
</dbReference>
<dbReference type="Pfam" id="PF01381">
    <property type="entry name" value="HTH_3"/>
    <property type="match status" value="1"/>
</dbReference>
<dbReference type="SUPFAM" id="SSF47413">
    <property type="entry name" value="lambda repressor-like DNA-binding domains"/>
    <property type="match status" value="1"/>
</dbReference>
<keyword evidence="1" id="KW-0238">DNA-binding</keyword>
<dbReference type="CDD" id="cd00093">
    <property type="entry name" value="HTH_XRE"/>
    <property type="match status" value="1"/>
</dbReference>
<sequence>MSREAVEVVDGQVIGNNIARLRHAQGITQEDLATRSGVSVVTISRLERGHRNMVRSSTVVRLAAALDVKPAMLYHHERTSPAVGADVHRHAAALRRMIRGNTSDALDFVEDVDVSPSASLRADTSHAWQDYLSGHHAALLDALPALFADARRAVHAASGDAAADAQEILCVAYRLATGLAGRLGLTDLALFAGHRALDTARLTREPAIESAVATRYLVWVLVRQGEYSEAEQIAVSTAERLDPGLATPDPETLGVFGNLLFNAATAALRRGNGQRADDLLTVARAAALRSGQDRVTETGIFGPRSAAIQHLDHTIRAGDPERALRLAIDMPPSAGAVPAFWEAGHQLHLASAAADVGLADTALDKLLTARDLAPDWVAVQPLSASIVRDLLPHCPKRRRPELTAIAAHDGCTD</sequence>
<dbReference type="PROSITE" id="PS50943">
    <property type="entry name" value="HTH_CROC1"/>
    <property type="match status" value="1"/>
</dbReference>
<dbReference type="SMART" id="SM00530">
    <property type="entry name" value="HTH_XRE"/>
    <property type="match status" value="1"/>
</dbReference>
<dbReference type="Proteomes" id="UP000371041">
    <property type="component" value="Chromosome"/>
</dbReference>
<name>A0A5Q3QAQ8_9PSEU</name>
<keyword evidence="4" id="KW-1185">Reference proteome</keyword>
<dbReference type="AlphaFoldDB" id="A0A5Q3QAQ8"/>
<dbReference type="InterPro" id="IPR001387">
    <property type="entry name" value="Cro/C1-type_HTH"/>
</dbReference>
<dbReference type="EMBL" id="CP045929">
    <property type="protein sequence ID" value="QGK70284.1"/>
    <property type="molecule type" value="Genomic_DNA"/>
</dbReference>
<organism evidence="3 4">
    <name type="scientific">Allosaccharopolyspora coralli</name>
    <dbReference type="NCBI Taxonomy" id="2665642"/>
    <lineage>
        <taxon>Bacteria</taxon>
        <taxon>Bacillati</taxon>
        <taxon>Actinomycetota</taxon>
        <taxon>Actinomycetes</taxon>
        <taxon>Pseudonocardiales</taxon>
        <taxon>Pseudonocardiaceae</taxon>
        <taxon>Allosaccharopolyspora</taxon>
    </lineage>
</organism>
<gene>
    <name evidence="3" type="ORF">GIY23_12800</name>
</gene>
<dbReference type="PANTHER" id="PTHR46797">
    <property type="entry name" value="HTH-TYPE TRANSCRIPTIONAL REGULATOR"/>
    <property type="match status" value="1"/>
</dbReference>
<dbReference type="KEGG" id="sace:GIY23_12800"/>
<feature type="domain" description="HTH cro/C1-type" evidence="2">
    <location>
        <begin position="18"/>
        <end position="73"/>
    </location>
</feature>
<evidence type="ECO:0000259" key="2">
    <source>
        <dbReference type="PROSITE" id="PS50943"/>
    </source>
</evidence>
<dbReference type="RefSeq" id="WP_154076868.1">
    <property type="nucleotide sequence ID" value="NZ_CP045929.1"/>
</dbReference>
<dbReference type="InterPro" id="IPR010982">
    <property type="entry name" value="Lambda_DNA-bd_dom_sf"/>
</dbReference>
<evidence type="ECO:0000313" key="4">
    <source>
        <dbReference type="Proteomes" id="UP000371041"/>
    </source>
</evidence>
<dbReference type="GO" id="GO:0005829">
    <property type="term" value="C:cytosol"/>
    <property type="evidence" value="ECO:0007669"/>
    <property type="project" value="TreeGrafter"/>
</dbReference>
<proteinExistence type="predicted"/>
<dbReference type="InterPro" id="IPR050807">
    <property type="entry name" value="TransReg_Diox_bact_type"/>
</dbReference>